<protein>
    <submittedName>
        <fullName evidence="5">Class I SAM-dependent methyltransferase</fullName>
    </submittedName>
</protein>
<dbReference type="AlphaFoldDB" id="A0A4R9GN50"/>
<dbReference type="Proteomes" id="UP000297855">
    <property type="component" value="Unassembled WGS sequence"/>
</dbReference>
<keyword evidence="6" id="KW-1185">Reference proteome</keyword>
<comment type="caution">
    <text evidence="5">The sequence shown here is derived from an EMBL/GenBank/DDBJ whole genome shotgun (WGS) entry which is preliminary data.</text>
</comment>
<reference evidence="5" key="1">
    <citation type="journal article" date="2019" name="PLoS Negl. Trop. Dis.">
        <title>Revisiting the worldwide diversity of Leptospira species in the environment.</title>
        <authorList>
            <person name="Vincent A.T."/>
            <person name="Schiettekatte O."/>
            <person name="Bourhy P."/>
            <person name="Veyrier F.J."/>
            <person name="Picardeau M."/>
        </authorList>
    </citation>
    <scope>NUCLEOTIDE SEQUENCE [LARGE SCALE GENOMIC DNA]</scope>
    <source>
        <strain evidence="5">SCS5</strain>
    </source>
</reference>
<accession>A0A4R9GN50</accession>
<dbReference type="OrthoDB" id="213472at2"/>
<evidence type="ECO:0000256" key="2">
    <source>
        <dbReference type="ARBA" id="ARBA00022679"/>
    </source>
</evidence>
<dbReference type="SUPFAM" id="SSF53335">
    <property type="entry name" value="S-adenosyl-L-methionine-dependent methyltransferases"/>
    <property type="match status" value="1"/>
</dbReference>
<dbReference type="InterPro" id="IPR029063">
    <property type="entry name" value="SAM-dependent_MTases_sf"/>
</dbReference>
<proteinExistence type="predicted"/>
<evidence type="ECO:0000256" key="3">
    <source>
        <dbReference type="ARBA" id="ARBA00022691"/>
    </source>
</evidence>
<dbReference type="CDD" id="cd02440">
    <property type="entry name" value="AdoMet_MTases"/>
    <property type="match status" value="1"/>
</dbReference>
<keyword evidence="3" id="KW-0949">S-adenosyl-L-methionine</keyword>
<dbReference type="GO" id="GO:0008168">
    <property type="term" value="F:methyltransferase activity"/>
    <property type="evidence" value="ECO:0007669"/>
    <property type="project" value="UniProtKB-KW"/>
</dbReference>
<evidence type="ECO:0000256" key="1">
    <source>
        <dbReference type="ARBA" id="ARBA00022603"/>
    </source>
</evidence>
<evidence type="ECO:0000313" key="5">
    <source>
        <dbReference type="EMBL" id="TGK17261.1"/>
    </source>
</evidence>
<keyword evidence="2 5" id="KW-0808">Transferase</keyword>
<sequence>MSIDEGIVQDWYEASYLKGGFASQRNYPNEEFCRFMGRRFFSIPYPERRQKKILEIGCGSGANLWMVAKEGFSASGIDLSKAAIELCSLRFKNMNLEADLKVGSMTELPYEERTFDAIADIFSAYCLGLEDFVTCLKSVKNCLKIGGAFFSYTPSKNSDAFTYPGTSRLLDASTLDGISREDSPFFGNSYPFRFDHPREMRAMLEAEGFRVEYLETISRTYNMQNEKFEFLVVEAIRTN</sequence>
<dbReference type="Pfam" id="PF13649">
    <property type="entry name" value="Methyltransf_25"/>
    <property type="match status" value="1"/>
</dbReference>
<name>A0A4R9GN50_9LEPT</name>
<dbReference type="PANTHER" id="PTHR43464:SF19">
    <property type="entry name" value="UBIQUINONE BIOSYNTHESIS O-METHYLTRANSFERASE, MITOCHONDRIAL"/>
    <property type="match status" value="1"/>
</dbReference>
<dbReference type="Gene3D" id="3.40.50.150">
    <property type="entry name" value="Vaccinia Virus protein VP39"/>
    <property type="match status" value="1"/>
</dbReference>
<organism evidence="5 6">
    <name type="scientific">Leptospira fluminis</name>
    <dbReference type="NCBI Taxonomy" id="2484979"/>
    <lineage>
        <taxon>Bacteria</taxon>
        <taxon>Pseudomonadati</taxon>
        <taxon>Spirochaetota</taxon>
        <taxon>Spirochaetia</taxon>
        <taxon>Leptospirales</taxon>
        <taxon>Leptospiraceae</taxon>
        <taxon>Leptospira</taxon>
    </lineage>
</organism>
<feature type="domain" description="Methyltransferase" evidence="4">
    <location>
        <begin position="53"/>
        <end position="147"/>
    </location>
</feature>
<dbReference type="InterPro" id="IPR041698">
    <property type="entry name" value="Methyltransf_25"/>
</dbReference>
<keyword evidence="1 5" id="KW-0489">Methyltransferase</keyword>
<evidence type="ECO:0000313" key="6">
    <source>
        <dbReference type="Proteomes" id="UP000297855"/>
    </source>
</evidence>
<dbReference type="RefSeq" id="WP_135813950.1">
    <property type="nucleotide sequence ID" value="NZ_RQEV01000012.1"/>
</dbReference>
<dbReference type="EMBL" id="RQEV01000012">
    <property type="protein sequence ID" value="TGK17261.1"/>
    <property type="molecule type" value="Genomic_DNA"/>
</dbReference>
<gene>
    <name evidence="5" type="ORF">EHO61_12675</name>
</gene>
<dbReference type="GO" id="GO:0032259">
    <property type="term" value="P:methylation"/>
    <property type="evidence" value="ECO:0007669"/>
    <property type="project" value="UniProtKB-KW"/>
</dbReference>
<evidence type="ECO:0000259" key="4">
    <source>
        <dbReference type="Pfam" id="PF13649"/>
    </source>
</evidence>
<dbReference type="PANTHER" id="PTHR43464">
    <property type="entry name" value="METHYLTRANSFERASE"/>
    <property type="match status" value="1"/>
</dbReference>